<sequence length="143" mass="16055">MKHSLELHSDVLTPRELSLISVVFDTIVQRSGVVLGSLPEWFAISAEKWDKAHVSKIPEGEEKCLRTAAAWIELNHPNIRKLFGACHVIHAAHVTLMPYVQGKPRRKVWEGIYEATLGLKYVNERGTVHGDLEVRGCEHGAKL</sequence>
<dbReference type="Gene3D" id="1.10.510.10">
    <property type="entry name" value="Transferase(Phosphotransferase) domain 1"/>
    <property type="match status" value="1"/>
</dbReference>
<dbReference type="AlphaFoldDB" id="G4YMV6"/>
<reference evidence="1 2" key="1">
    <citation type="journal article" date="2006" name="Science">
        <title>Phytophthora genome sequences uncover evolutionary origins and mechanisms of pathogenesis.</title>
        <authorList>
            <person name="Tyler B.M."/>
            <person name="Tripathy S."/>
            <person name="Zhang X."/>
            <person name="Dehal P."/>
            <person name="Jiang R.H."/>
            <person name="Aerts A."/>
            <person name="Arredondo F.D."/>
            <person name="Baxter L."/>
            <person name="Bensasson D."/>
            <person name="Beynon J.L."/>
            <person name="Chapman J."/>
            <person name="Damasceno C.M."/>
            <person name="Dorrance A.E."/>
            <person name="Dou D."/>
            <person name="Dickerman A.W."/>
            <person name="Dubchak I.L."/>
            <person name="Garbelotto M."/>
            <person name="Gijzen M."/>
            <person name="Gordon S.G."/>
            <person name="Govers F."/>
            <person name="Grunwald N.J."/>
            <person name="Huang W."/>
            <person name="Ivors K.L."/>
            <person name="Jones R.W."/>
            <person name="Kamoun S."/>
            <person name="Krampis K."/>
            <person name="Lamour K.H."/>
            <person name="Lee M.K."/>
            <person name="McDonald W.H."/>
            <person name="Medina M."/>
            <person name="Meijer H.J."/>
            <person name="Nordberg E.K."/>
            <person name="Maclean D.J."/>
            <person name="Ospina-Giraldo M.D."/>
            <person name="Morris P.F."/>
            <person name="Phuntumart V."/>
            <person name="Putnam N.H."/>
            <person name="Rash S."/>
            <person name="Rose J.K."/>
            <person name="Sakihama Y."/>
            <person name="Salamov A.A."/>
            <person name="Savidor A."/>
            <person name="Scheuring C.F."/>
            <person name="Smith B.M."/>
            <person name="Sobral B.W."/>
            <person name="Terry A."/>
            <person name="Torto-Alalibo T.A."/>
            <person name="Win J."/>
            <person name="Xu Z."/>
            <person name="Zhang H."/>
            <person name="Grigoriev I.V."/>
            <person name="Rokhsar D.S."/>
            <person name="Boore J.L."/>
        </authorList>
    </citation>
    <scope>NUCLEOTIDE SEQUENCE [LARGE SCALE GENOMIC DNA]</scope>
    <source>
        <strain evidence="1 2">P6497</strain>
    </source>
</reference>
<name>G4YMV6_PHYSP</name>
<keyword evidence="2" id="KW-1185">Reference proteome</keyword>
<dbReference type="InterPro" id="IPR011009">
    <property type="entry name" value="Kinase-like_dom_sf"/>
</dbReference>
<evidence type="ECO:0000313" key="1">
    <source>
        <dbReference type="EMBL" id="EGZ29301.1"/>
    </source>
</evidence>
<proteinExistence type="predicted"/>
<dbReference type="Proteomes" id="UP000002640">
    <property type="component" value="Unassembled WGS sequence"/>
</dbReference>
<gene>
    <name evidence="1" type="ORF">PHYSODRAFT_476153</name>
</gene>
<dbReference type="GeneID" id="20654703"/>
<dbReference type="KEGG" id="psoj:PHYSODRAFT_476153"/>
<dbReference type="InParanoid" id="G4YMV6"/>
<dbReference type="RefSeq" id="XP_009516576.1">
    <property type="nucleotide sequence ID" value="XM_009518281.1"/>
</dbReference>
<accession>G4YMV6</accession>
<organism evidence="1 2">
    <name type="scientific">Phytophthora sojae (strain P6497)</name>
    <name type="common">Soybean stem and root rot agent</name>
    <name type="synonym">Phytophthora megasperma f. sp. glycines</name>
    <dbReference type="NCBI Taxonomy" id="1094619"/>
    <lineage>
        <taxon>Eukaryota</taxon>
        <taxon>Sar</taxon>
        <taxon>Stramenopiles</taxon>
        <taxon>Oomycota</taxon>
        <taxon>Peronosporomycetes</taxon>
        <taxon>Peronosporales</taxon>
        <taxon>Peronosporaceae</taxon>
        <taxon>Phytophthora</taxon>
    </lineage>
</organism>
<dbReference type="EMBL" id="JH159151">
    <property type="protein sequence ID" value="EGZ29301.1"/>
    <property type="molecule type" value="Genomic_DNA"/>
</dbReference>
<dbReference type="SUPFAM" id="SSF56112">
    <property type="entry name" value="Protein kinase-like (PK-like)"/>
    <property type="match status" value="1"/>
</dbReference>
<evidence type="ECO:0008006" key="3">
    <source>
        <dbReference type="Google" id="ProtNLM"/>
    </source>
</evidence>
<protein>
    <recommendedName>
        <fullName evidence="3">Protein kinase domain-containing protein</fullName>
    </recommendedName>
</protein>
<evidence type="ECO:0000313" key="2">
    <source>
        <dbReference type="Proteomes" id="UP000002640"/>
    </source>
</evidence>